<proteinExistence type="predicted"/>
<dbReference type="GO" id="GO:0031297">
    <property type="term" value="P:replication fork processing"/>
    <property type="evidence" value="ECO:0007669"/>
    <property type="project" value="TreeGrafter"/>
</dbReference>
<dbReference type="GO" id="GO:0035861">
    <property type="term" value="C:site of double-strand break"/>
    <property type="evidence" value="ECO:0007669"/>
    <property type="project" value="TreeGrafter"/>
</dbReference>
<gene>
    <name evidence="3" type="primary">Setmar_125</name>
    <name evidence="3" type="ORF">G6Z76_0003437</name>
</gene>
<dbReference type="Pfam" id="PF17906">
    <property type="entry name" value="HTH_48"/>
    <property type="match status" value="1"/>
</dbReference>
<evidence type="ECO:0000259" key="2">
    <source>
        <dbReference type="Pfam" id="PF17906"/>
    </source>
</evidence>
<dbReference type="GO" id="GO:0042800">
    <property type="term" value="F:histone H3K4 methyltransferase activity"/>
    <property type="evidence" value="ECO:0007669"/>
    <property type="project" value="TreeGrafter"/>
</dbReference>
<evidence type="ECO:0000313" key="3">
    <source>
        <dbReference type="EMBL" id="KAG5338751.1"/>
    </source>
</evidence>
<feature type="domain" description="Mos1 transposase HTH" evidence="2">
    <location>
        <begin position="186"/>
        <end position="224"/>
    </location>
</feature>
<feature type="non-terminal residue" evidence="3">
    <location>
        <position position="1"/>
    </location>
</feature>
<dbReference type="Gene3D" id="1.10.10.1450">
    <property type="match status" value="1"/>
</dbReference>
<organism evidence="3 4">
    <name type="scientific">Acromyrmex charruanus</name>
    <dbReference type="NCBI Taxonomy" id="2715315"/>
    <lineage>
        <taxon>Eukaryota</taxon>
        <taxon>Metazoa</taxon>
        <taxon>Ecdysozoa</taxon>
        <taxon>Arthropoda</taxon>
        <taxon>Hexapoda</taxon>
        <taxon>Insecta</taxon>
        <taxon>Pterygota</taxon>
        <taxon>Neoptera</taxon>
        <taxon>Endopterygota</taxon>
        <taxon>Hymenoptera</taxon>
        <taxon>Apocrita</taxon>
        <taxon>Aculeata</taxon>
        <taxon>Formicoidea</taxon>
        <taxon>Formicidae</taxon>
        <taxon>Myrmicinae</taxon>
        <taxon>Acromyrmex</taxon>
    </lineage>
</organism>
<keyword evidence="3" id="KW-0808">Transferase</keyword>
<sequence>MEKNEFHAVIKHLHMKCLTPKEIKAELDNVHSTSAPAFATVYNWVNEFKRGRTSTCDAPRSGRPIREAATLPEIIDKRPGISHGTVISILHEQLSMKKLLERWVPRLLTVDHKRDRMTISKQCLEMFQRNPDEFLHRFITVDEIWIHYFTPEMKEQSKHWTQTINGDYYSALLDHFNNILKKKLPHLAKKKKSAAETHRMLSNTYGEAAISERTCREWFQRFRRTAIIEGLRAGRSATETIRFFRYPRSTVYDVVAKYTALEQSNEDSSMPARKSHSKEGTARTPAVVEKRIMQIVEDLRYESYTLKIRQMLSETSQDKPSCSPRLPF</sequence>
<feature type="region of interest" description="Disordered" evidence="1">
    <location>
        <begin position="263"/>
        <end position="284"/>
    </location>
</feature>
<dbReference type="GO" id="GO:0003697">
    <property type="term" value="F:single-stranded DNA binding"/>
    <property type="evidence" value="ECO:0007669"/>
    <property type="project" value="TreeGrafter"/>
</dbReference>
<accession>A0A836FYV0</accession>
<evidence type="ECO:0000256" key="1">
    <source>
        <dbReference type="SAM" id="MobiDB-lite"/>
    </source>
</evidence>
<dbReference type="Proteomes" id="UP000669903">
    <property type="component" value="Unassembled WGS sequence"/>
</dbReference>
<dbReference type="EMBL" id="JAANIC010003605">
    <property type="protein sequence ID" value="KAG5338751.1"/>
    <property type="molecule type" value="Genomic_DNA"/>
</dbReference>
<dbReference type="PANTHER" id="PTHR46060:SF1">
    <property type="entry name" value="MARINER MOS1 TRANSPOSASE-LIKE PROTEIN"/>
    <property type="match status" value="1"/>
</dbReference>
<name>A0A836FYV0_9HYME</name>
<keyword evidence="4" id="KW-1185">Reference proteome</keyword>
<dbReference type="InterPro" id="IPR052709">
    <property type="entry name" value="Transposase-MT_Hybrid"/>
</dbReference>
<protein>
    <submittedName>
        <fullName evidence="3">SETMR methyltransferase</fullName>
    </submittedName>
</protein>
<reference evidence="3" key="1">
    <citation type="submission" date="2020-03" db="EMBL/GenBank/DDBJ databases">
        <title>Relaxed selection underlies rapid genomic changes in the transitions from sociality to social parasitism in ants.</title>
        <authorList>
            <person name="Bi X."/>
        </authorList>
    </citation>
    <scope>NUCLEOTIDE SEQUENCE</scope>
    <source>
        <strain evidence="3">BGI-DK2014a</strain>
        <tissue evidence="3">Whole body</tissue>
    </source>
</reference>
<dbReference type="GO" id="GO:0032259">
    <property type="term" value="P:methylation"/>
    <property type="evidence" value="ECO:0007669"/>
    <property type="project" value="UniProtKB-KW"/>
</dbReference>
<dbReference type="GO" id="GO:0015074">
    <property type="term" value="P:DNA integration"/>
    <property type="evidence" value="ECO:0007669"/>
    <property type="project" value="TreeGrafter"/>
</dbReference>
<evidence type="ECO:0000313" key="4">
    <source>
        <dbReference type="Proteomes" id="UP000669903"/>
    </source>
</evidence>
<feature type="non-terminal residue" evidence="3">
    <location>
        <position position="328"/>
    </location>
</feature>
<dbReference type="GO" id="GO:0006303">
    <property type="term" value="P:double-strand break repair via nonhomologous end joining"/>
    <property type="evidence" value="ECO:0007669"/>
    <property type="project" value="TreeGrafter"/>
</dbReference>
<dbReference type="GO" id="GO:0046975">
    <property type="term" value="F:histone H3K36 methyltransferase activity"/>
    <property type="evidence" value="ECO:0007669"/>
    <property type="project" value="TreeGrafter"/>
</dbReference>
<keyword evidence="3" id="KW-0489">Methyltransferase</keyword>
<dbReference type="InterPro" id="IPR041426">
    <property type="entry name" value="Mos1_HTH"/>
</dbReference>
<dbReference type="GO" id="GO:0005634">
    <property type="term" value="C:nucleus"/>
    <property type="evidence" value="ECO:0007669"/>
    <property type="project" value="TreeGrafter"/>
</dbReference>
<dbReference type="PANTHER" id="PTHR46060">
    <property type="entry name" value="MARINER MOS1 TRANSPOSASE-LIKE PROTEIN"/>
    <property type="match status" value="1"/>
</dbReference>
<dbReference type="GO" id="GO:0000793">
    <property type="term" value="C:condensed chromosome"/>
    <property type="evidence" value="ECO:0007669"/>
    <property type="project" value="TreeGrafter"/>
</dbReference>
<dbReference type="GO" id="GO:0003690">
    <property type="term" value="F:double-stranded DNA binding"/>
    <property type="evidence" value="ECO:0007669"/>
    <property type="project" value="TreeGrafter"/>
</dbReference>
<dbReference type="GO" id="GO:0044774">
    <property type="term" value="P:mitotic DNA integrity checkpoint signaling"/>
    <property type="evidence" value="ECO:0007669"/>
    <property type="project" value="TreeGrafter"/>
</dbReference>
<comment type="caution">
    <text evidence="3">The sequence shown here is derived from an EMBL/GenBank/DDBJ whole genome shotgun (WGS) entry which is preliminary data.</text>
</comment>
<dbReference type="AlphaFoldDB" id="A0A836FYV0"/>
<dbReference type="GO" id="GO:0000014">
    <property type="term" value="F:single-stranded DNA endodeoxyribonuclease activity"/>
    <property type="evidence" value="ECO:0007669"/>
    <property type="project" value="TreeGrafter"/>
</dbReference>
<dbReference type="GO" id="GO:0044547">
    <property type="term" value="F:DNA topoisomerase binding"/>
    <property type="evidence" value="ECO:0007669"/>
    <property type="project" value="TreeGrafter"/>
</dbReference>
<dbReference type="GO" id="GO:0000729">
    <property type="term" value="P:DNA double-strand break processing"/>
    <property type="evidence" value="ECO:0007669"/>
    <property type="project" value="TreeGrafter"/>
</dbReference>